<dbReference type="Gene3D" id="3.40.50.1010">
    <property type="entry name" value="5'-nuclease"/>
    <property type="match status" value="1"/>
</dbReference>
<organism evidence="2 3">
    <name type="scientific">Kaistella montana</name>
    <dbReference type="NCBI Taxonomy" id="1849733"/>
    <lineage>
        <taxon>Bacteria</taxon>
        <taxon>Pseudomonadati</taxon>
        <taxon>Bacteroidota</taxon>
        <taxon>Flavobacteriia</taxon>
        <taxon>Flavobacteriales</taxon>
        <taxon>Weeksellaceae</taxon>
        <taxon>Chryseobacterium group</taxon>
        <taxon>Kaistella</taxon>
    </lineage>
</organism>
<dbReference type="EMBL" id="JBHULG010000002">
    <property type="protein sequence ID" value="MFD2545172.1"/>
    <property type="molecule type" value="Genomic_DNA"/>
</dbReference>
<comment type="caution">
    <text evidence="2">The sequence shown here is derived from an EMBL/GenBank/DDBJ whole genome shotgun (WGS) entry which is preliminary data.</text>
</comment>
<evidence type="ECO:0000313" key="2">
    <source>
        <dbReference type="EMBL" id="MFD2545172.1"/>
    </source>
</evidence>
<dbReference type="RefSeq" id="WP_255928977.1">
    <property type="nucleotide sequence ID" value="NZ_JANFQP010000002.1"/>
</dbReference>
<gene>
    <name evidence="2" type="ORF">ACFSO8_06835</name>
</gene>
<dbReference type="Proteomes" id="UP001597394">
    <property type="component" value="Unassembled WGS sequence"/>
</dbReference>
<evidence type="ECO:0000259" key="1">
    <source>
        <dbReference type="Pfam" id="PF01850"/>
    </source>
</evidence>
<name>A0ABW5KBX5_9FLAO</name>
<reference evidence="3" key="1">
    <citation type="journal article" date="2019" name="Int. J. Syst. Evol. Microbiol.">
        <title>The Global Catalogue of Microorganisms (GCM) 10K type strain sequencing project: providing services to taxonomists for standard genome sequencing and annotation.</title>
        <authorList>
            <consortium name="The Broad Institute Genomics Platform"/>
            <consortium name="The Broad Institute Genome Sequencing Center for Infectious Disease"/>
            <person name="Wu L."/>
            <person name="Ma J."/>
        </authorList>
    </citation>
    <scope>NUCLEOTIDE SEQUENCE [LARGE SCALE GENOMIC DNA]</scope>
    <source>
        <strain evidence="3">KCTC 52204</strain>
    </source>
</reference>
<dbReference type="InterPro" id="IPR002716">
    <property type="entry name" value="PIN_dom"/>
</dbReference>
<protein>
    <submittedName>
        <fullName evidence="2">PIN domain-containing protein</fullName>
    </submittedName>
</protein>
<sequence length="188" mass="21943">MKKIITSPFMAVVNIDNHKISFSDQYFFDTNIWLLLFGTVANFQIKEQKIYSALFADILQRNNSIYSTSLVFSEFSNVLLRRDFNQWKESNNFYGKDFKKDFVGTAEYKNSVNSIKLLLNKILALPNLIRVGDSFHNLDFTNIYQDFENIDFNDSYFTEVCRLNNYKMVSNDGDLKTVAQKIDVITIV</sequence>
<accession>A0ABW5KBX5</accession>
<keyword evidence="3" id="KW-1185">Reference proteome</keyword>
<feature type="domain" description="PIN" evidence="1">
    <location>
        <begin position="26"/>
        <end position="179"/>
    </location>
</feature>
<evidence type="ECO:0000313" key="3">
    <source>
        <dbReference type="Proteomes" id="UP001597394"/>
    </source>
</evidence>
<dbReference type="Pfam" id="PF01850">
    <property type="entry name" value="PIN"/>
    <property type="match status" value="1"/>
</dbReference>
<dbReference type="InterPro" id="IPR029060">
    <property type="entry name" value="PIN-like_dom_sf"/>
</dbReference>
<dbReference type="SUPFAM" id="SSF88723">
    <property type="entry name" value="PIN domain-like"/>
    <property type="match status" value="1"/>
</dbReference>
<proteinExistence type="predicted"/>